<protein>
    <recommendedName>
        <fullName evidence="5">Toxic anion resistance protein</fullName>
    </recommendedName>
</protein>
<dbReference type="Proteomes" id="UP000321922">
    <property type="component" value="Unassembled WGS sequence"/>
</dbReference>
<dbReference type="PANTHER" id="PTHR38432">
    <property type="entry name" value="TELA-LIKE PROTEIN SAOUHSC_01408"/>
    <property type="match status" value="1"/>
</dbReference>
<organism evidence="3 4">
    <name type="scientific">Vibrio sagamiensis NBRC 104589</name>
    <dbReference type="NCBI Taxonomy" id="1219064"/>
    <lineage>
        <taxon>Bacteria</taxon>
        <taxon>Pseudomonadati</taxon>
        <taxon>Pseudomonadota</taxon>
        <taxon>Gammaproteobacteria</taxon>
        <taxon>Vibrionales</taxon>
        <taxon>Vibrionaceae</taxon>
        <taxon>Vibrio</taxon>
    </lineage>
</organism>
<dbReference type="PIRSF" id="PIRSF026508">
    <property type="entry name" value="TelA"/>
    <property type="match status" value="1"/>
</dbReference>
<evidence type="ECO:0008006" key="5">
    <source>
        <dbReference type="Google" id="ProtNLM"/>
    </source>
</evidence>
<proteinExistence type="inferred from homology"/>
<dbReference type="OrthoDB" id="9768858at2"/>
<gene>
    <name evidence="3" type="primary">yaaN</name>
    <name evidence="3" type="ORF">VSA01S_12330</name>
</gene>
<evidence type="ECO:0000313" key="4">
    <source>
        <dbReference type="Proteomes" id="UP000321922"/>
    </source>
</evidence>
<accession>A0A511QCV0</accession>
<evidence type="ECO:0000256" key="2">
    <source>
        <dbReference type="PIRNR" id="PIRNR026508"/>
    </source>
</evidence>
<comment type="similarity">
    <text evidence="1 2">Belongs to the TelA family.</text>
</comment>
<dbReference type="Pfam" id="PF05816">
    <property type="entry name" value="TelA"/>
    <property type="match status" value="1"/>
</dbReference>
<dbReference type="RefSeq" id="WP_050567380.1">
    <property type="nucleotide sequence ID" value="NZ_BAOJ01000087.1"/>
</dbReference>
<dbReference type="EMBL" id="BJXJ01000009">
    <property type="protein sequence ID" value="GEM75121.1"/>
    <property type="molecule type" value="Genomic_DNA"/>
</dbReference>
<evidence type="ECO:0000256" key="1">
    <source>
        <dbReference type="ARBA" id="ARBA00005541"/>
    </source>
</evidence>
<evidence type="ECO:0000313" key="3">
    <source>
        <dbReference type="EMBL" id="GEM75121.1"/>
    </source>
</evidence>
<name>A0A511QCV0_9VIBR</name>
<comment type="caution">
    <text evidence="3">The sequence shown here is derived from an EMBL/GenBank/DDBJ whole genome shotgun (WGS) entry which is preliminary data.</text>
</comment>
<keyword evidence="4" id="KW-1185">Reference proteome</keyword>
<dbReference type="InterPro" id="IPR008863">
    <property type="entry name" value="Toxic_anion-R_TelA"/>
</dbReference>
<sequence>MAFKPKTFKPKTLNAKEPVQSTTINTEVMPINTTQSNTPVAAQATVVTEYMIPNLNNRVQTIVDNYKRDLNEADMNPQEVFERIVSQLNQVDIYSSRGIANLGQESAEKISQYSDSMLSQVRTKDLEEMGENLNQVVGLAKGVDLSGLIGKDSFFGKIISKFRQTKESILAQFNSVSTQLDRVIKEINTQQKRLQERSGQLDAVFSQNIAQYKALTEAIIYGESRRLLLQDKIGSLANELNNEHSPLKAQELSDLQACENRIEKRVHDLKSLQMLALQTAPMIRMVQNNNITLVEKFNNIKTLTIPSWKKQFTLAISMLEQKKSLELATKIDDATNDLIRKNADLLRQNTLQTAQANQRSVVDIETLEHVQNTLISTLQDVVSIEKEGARTRKAADEKMVKMKSELSNFLKKNKE</sequence>
<reference evidence="3 4" key="1">
    <citation type="submission" date="2019-07" db="EMBL/GenBank/DDBJ databases">
        <title>Whole genome shotgun sequence of Vibrio sagamiensis NBRC 104589.</title>
        <authorList>
            <person name="Hosoyama A."/>
            <person name="Uohara A."/>
            <person name="Ohji S."/>
            <person name="Ichikawa N."/>
        </authorList>
    </citation>
    <scope>NUCLEOTIDE SEQUENCE [LARGE SCALE GENOMIC DNA]</scope>
    <source>
        <strain evidence="3 4">NBRC 104589</strain>
    </source>
</reference>
<dbReference type="PANTHER" id="PTHR38432:SF1">
    <property type="entry name" value="TELA-LIKE PROTEIN SAOUHSC_01408"/>
    <property type="match status" value="1"/>
</dbReference>
<dbReference type="AlphaFoldDB" id="A0A511QCV0"/>